<comment type="caution">
    <text evidence="1">The sequence shown here is derived from an EMBL/GenBank/DDBJ whole genome shotgun (WGS) entry which is preliminary data.</text>
</comment>
<evidence type="ECO:0000313" key="2">
    <source>
        <dbReference type="Proteomes" id="UP000886595"/>
    </source>
</evidence>
<gene>
    <name evidence="1" type="ORF">Bca52824_020089</name>
</gene>
<evidence type="ECO:0000313" key="1">
    <source>
        <dbReference type="EMBL" id="KAG2316967.1"/>
    </source>
</evidence>
<proteinExistence type="predicted"/>
<organism evidence="1 2">
    <name type="scientific">Brassica carinata</name>
    <name type="common">Ethiopian mustard</name>
    <name type="synonym">Abyssinian cabbage</name>
    <dbReference type="NCBI Taxonomy" id="52824"/>
    <lineage>
        <taxon>Eukaryota</taxon>
        <taxon>Viridiplantae</taxon>
        <taxon>Streptophyta</taxon>
        <taxon>Embryophyta</taxon>
        <taxon>Tracheophyta</taxon>
        <taxon>Spermatophyta</taxon>
        <taxon>Magnoliopsida</taxon>
        <taxon>eudicotyledons</taxon>
        <taxon>Gunneridae</taxon>
        <taxon>Pentapetalae</taxon>
        <taxon>rosids</taxon>
        <taxon>malvids</taxon>
        <taxon>Brassicales</taxon>
        <taxon>Brassicaceae</taxon>
        <taxon>Brassiceae</taxon>
        <taxon>Brassica</taxon>
    </lineage>
</organism>
<protein>
    <submittedName>
        <fullName evidence="1">Uncharacterized protein</fullName>
    </submittedName>
</protein>
<dbReference type="Proteomes" id="UP000886595">
    <property type="component" value="Unassembled WGS sequence"/>
</dbReference>
<dbReference type="AlphaFoldDB" id="A0A8X7VTN8"/>
<dbReference type="EMBL" id="JAAMPC010000004">
    <property type="protein sequence ID" value="KAG2316967.1"/>
    <property type="molecule type" value="Genomic_DNA"/>
</dbReference>
<name>A0A8X7VTN8_BRACI</name>
<accession>A0A8X7VTN8</accession>
<dbReference type="InterPro" id="IPR036388">
    <property type="entry name" value="WH-like_DNA-bd_sf"/>
</dbReference>
<sequence length="115" mass="13073">MDSMQSFDALTHNLRECFLDMGSFLKDQKIIVSTIIDVWSGLYGKENNICMNYLQELASHNLLKLLPLGNFQTWHESLLTSLEDPGQDSSSPKPSFYLLSLCNLINCICETYTIC</sequence>
<dbReference type="Gene3D" id="1.10.10.10">
    <property type="entry name" value="Winged helix-like DNA-binding domain superfamily/Winged helix DNA-binding domain"/>
    <property type="match status" value="1"/>
</dbReference>
<reference evidence="1 2" key="1">
    <citation type="submission" date="2020-02" db="EMBL/GenBank/DDBJ databases">
        <authorList>
            <person name="Ma Q."/>
            <person name="Huang Y."/>
            <person name="Song X."/>
            <person name="Pei D."/>
        </authorList>
    </citation>
    <scope>NUCLEOTIDE SEQUENCE [LARGE SCALE GENOMIC DNA]</scope>
    <source>
        <strain evidence="1">Sxm20200214</strain>
        <tissue evidence="1">Leaf</tissue>
    </source>
</reference>
<keyword evidence="2" id="KW-1185">Reference proteome</keyword>